<dbReference type="EMBL" id="JBHUEN010000043">
    <property type="protein sequence ID" value="MFD1882590.1"/>
    <property type="molecule type" value="Genomic_DNA"/>
</dbReference>
<reference evidence="4" key="1">
    <citation type="journal article" date="2019" name="Int. J. Syst. Evol. Microbiol.">
        <title>The Global Catalogue of Microorganisms (GCM) 10K type strain sequencing project: providing services to taxonomists for standard genome sequencing and annotation.</title>
        <authorList>
            <consortium name="The Broad Institute Genomics Platform"/>
            <consortium name="The Broad Institute Genome Sequencing Center for Infectious Disease"/>
            <person name="Wu L."/>
            <person name="Ma J."/>
        </authorList>
    </citation>
    <scope>NUCLEOTIDE SEQUENCE [LARGE SCALE GENOMIC DNA]</scope>
    <source>
        <strain evidence="4">CCUG 56029</strain>
    </source>
</reference>
<evidence type="ECO:0000256" key="1">
    <source>
        <dbReference type="ARBA" id="ARBA00022723"/>
    </source>
</evidence>
<gene>
    <name evidence="3" type="ORF">ACFSCT_12780</name>
</gene>
<dbReference type="SUPFAM" id="SSF53800">
    <property type="entry name" value="Chelatase"/>
    <property type="match status" value="2"/>
</dbReference>
<protein>
    <submittedName>
        <fullName evidence="3">CbiX/SirB N-terminal domain-containing protein</fullName>
    </submittedName>
</protein>
<accession>A0ABW4R982</accession>
<dbReference type="Pfam" id="PF01903">
    <property type="entry name" value="CbiX"/>
    <property type="match status" value="1"/>
</dbReference>
<evidence type="ECO:0000313" key="4">
    <source>
        <dbReference type="Proteomes" id="UP001597213"/>
    </source>
</evidence>
<keyword evidence="1" id="KW-0479">Metal-binding</keyword>
<dbReference type="RefSeq" id="WP_379143312.1">
    <property type="nucleotide sequence ID" value="NZ_JBHUEN010000043.1"/>
</dbReference>
<comment type="caution">
    <text evidence="3">The sequence shown here is derived from an EMBL/GenBank/DDBJ whole genome shotgun (WGS) entry which is preliminary data.</text>
</comment>
<keyword evidence="4" id="KW-1185">Reference proteome</keyword>
<name>A0ABW4R982_9RHOB</name>
<proteinExistence type="predicted"/>
<dbReference type="CDD" id="cd03416">
    <property type="entry name" value="CbiX_SirB_N"/>
    <property type="match status" value="1"/>
</dbReference>
<dbReference type="Gene3D" id="3.40.50.1400">
    <property type="match status" value="2"/>
</dbReference>
<dbReference type="Proteomes" id="UP001597213">
    <property type="component" value="Unassembled WGS sequence"/>
</dbReference>
<dbReference type="InterPro" id="IPR002762">
    <property type="entry name" value="CbiX-like"/>
</dbReference>
<evidence type="ECO:0000313" key="3">
    <source>
        <dbReference type="EMBL" id="MFD1882590.1"/>
    </source>
</evidence>
<keyword evidence="2" id="KW-0456">Lyase</keyword>
<sequence>MSRALIISHGQPGDPGPQEDAIRDLAARVGALLPDWQIGGATLAAKGALGAAIARLPDPLIYPFFMAEGWFTRTELPRRLRVAGLPTPRQLPAFGSDPALPRLAASAARQGAMAAGLAPGSTTLLLAAHGSGRSRNPAMAAEAMAGRLREIAGFATVATGFIEEDPRLQDVAATIGPGGVCLPCFALSAGHVRQDIPDALERAGFTGPLLPPLGALPEVPALIARALSQPR</sequence>
<organism evidence="3 4">
    <name type="scientific">Paracoccus pacificus</name>
    <dbReference type="NCBI Taxonomy" id="1463598"/>
    <lineage>
        <taxon>Bacteria</taxon>
        <taxon>Pseudomonadati</taxon>
        <taxon>Pseudomonadota</taxon>
        <taxon>Alphaproteobacteria</taxon>
        <taxon>Rhodobacterales</taxon>
        <taxon>Paracoccaceae</taxon>
        <taxon>Paracoccus</taxon>
    </lineage>
</organism>
<evidence type="ECO:0000256" key="2">
    <source>
        <dbReference type="ARBA" id="ARBA00023239"/>
    </source>
</evidence>